<name>A0A976IHE1_BRELC</name>
<evidence type="ECO:0000256" key="1">
    <source>
        <dbReference type="SAM" id="MobiDB-lite"/>
    </source>
</evidence>
<sequence>MSNITTTPPLNIVTIVIKVKCKFTKQGENRDTHPALSQCARPSRATRTTRRCIAQIPNTASRFDDDSGDAQQAQPLRDTATPRLLSHGGRLQTPYSGRNCSEIVDATRSYDAIASCANVSSKLEEISDARPLQVDGLAGRVLVAVCGAVQLRSMFFRERTHPDAVTRDAQHRVSTLRHDVCEESRLSDRAGC</sequence>
<dbReference type="EMBL" id="SHOA02000015">
    <property type="protein sequence ID" value="TDH71849.1"/>
    <property type="molecule type" value="Genomic_DNA"/>
</dbReference>
<gene>
    <name evidence="2" type="ORF">CCR75_001039</name>
</gene>
<evidence type="ECO:0000313" key="3">
    <source>
        <dbReference type="Proteomes" id="UP000294530"/>
    </source>
</evidence>
<dbReference type="RefSeq" id="XP_067821348.1">
    <property type="nucleotide sequence ID" value="XM_067959144.1"/>
</dbReference>
<feature type="region of interest" description="Disordered" evidence="1">
    <location>
        <begin position="56"/>
        <end position="92"/>
    </location>
</feature>
<dbReference type="KEGG" id="blac:94344815"/>
<evidence type="ECO:0000313" key="2">
    <source>
        <dbReference type="EMBL" id="TDH71849.1"/>
    </source>
</evidence>
<keyword evidence="3" id="KW-1185">Reference proteome</keyword>
<dbReference type="Proteomes" id="UP000294530">
    <property type="component" value="Unassembled WGS sequence"/>
</dbReference>
<comment type="caution">
    <text evidence="2">The sequence shown here is derived from an EMBL/GenBank/DDBJ whole genome shotgun (WGS) entry which is preliminary data.</text>
</comment>
<dbReference type="GeneID" id="94344815"/>
<dbReference type="AlphaFoldDB" id="A0A976IHE1"/>
<proteinExistence type="predicted"/>
<reference evidence="2 3" key="1">
    <citation type="journal article" date="2021" name="Genome Biol.">
        <title>AFLAP: assembly-free linkage analysis pipeline using k-mers from genome sequencing data.</title>
        <authorList>
            <person name="Fletcher K."/>
            <person name="Zhang L."/>
            <person name="Gil J."/>
            <person name="Han R."/>
            <person name="Cavanaugh K."/>
            <person name="Michelmore R."/>
        </authorList>
    </citation>
    <scope>NUCLEOTIDE SEQUENCE [LARGE SCALE GENOMIC DNA]</scope>
    <source>
        <strain evidence="2 3">SF5</strain>
    </source>
</reference>
<protein>
    <submittedName>
        <fullName evidence="2">Uncharacterized protein</fullName>
    </submittedName>
</protein>
<accession>A0A976IHE1</accession>
<organism evidence="2 3">
    <name type="scientific">Bremia lactucae</name>
    <name type="common">Lettuce downy mildew</name>
    <dbReference type="NCBI Taxonomy" id="4779"/>
    <lineage>
        <taxon>Eukaryota</taxon>
        <taxon>Sar</taxon>
        <taxon>Stramenopiles</taxon>
        <taxon>Oomycota</taxon>
        <taxon>Peronosporomycetes</taxon>
        <taxon>Peronosporales</taxon>
        <taxon>Peronosporaceae</taxon>
        <taxon>Bremia</taxon>
    </lineage>
</organism>